<sequence>MLPRLSTSDDTHRFSTTSLRSASPTSILQSTFLAGGEDCPSSNHHFSSSLSSVDHENDPQSTSLNSREDCVLDTSEDLSSSNIDRDALHHAPSKGRFMSIDQLVDAVKTMSDHCVKQIPPGNKDNKFCLIDNSVNLEQWNARHRAAYVDDCGAYDSSVGTTVNRYFVLESNKAKSVYKKNGEYATESRKIVNKKTTQEWIPLNPQPNPEDVITGHFVYSKLRSDPSFKKRVTTFSGHSSTFCKPVAVVEYCGIHPGHNQPHGNRKHHGNPYCRTQHTVLSEAAKRAKNQPPRHVYMDMNKENSFDAPSNAKQIRNKKHNEKAANRENRPNGQNVADEVLETIAMLNTQNSVQQIIHCKGKIPSLIVYNKQQMEDLKANCVGENGSVIGFDRTFNVGPCFITPTTYKNKAVWHSESNEHPLMLGPTFLHWDGEFETYHTFISHLKRELQSEDIVVGSDAEKALTKALQLEFPSATHLLCTIHMKDNITRYLSEKVGCSMRDRTEIISFIFGEAGIAWADDSATSEFREDRLDDYFIKYPTFQRYYQKHIADKLKRHVQLPLQKGVIDTLWTNNNAESINHRIKQIDWKPQKLLALIQCLDISDAHFMDLRKSLYGRGNFVLCEEFRKHSVTPGEWAQKSANWKNKKMTNFLKMKKTAQAGNTLQSTDGRFAMPKSSGIAKKPGQRRRARAEKVKRQ</sequence>
<feature type="region of interest" description="Disordered" evidence="4">
    <location>
        <begin position="39"/>
        <end position="78"/>
    </location>
</feature>
<evidence type="ECO:0000313" key="5">
    <source>
        <dbReference type="EMBL" id="KAK7094807.1"/>
    </source>
</evidence>
<dbReference type="GO" id="GO:0006313">
    <property type="term" value="P:DNA transposition"/>
    <property type="evidence" value="ECO:0007669"/>
    <property type="project" value="InterPro"/>
</dbReference>
<comment type="caution">
    <text evidence="5">The sequence shown here is derived from an EMBL/GenBank/DDBJ whole genome shotgun (WGS) entry which is preliminary data.</text>
</comment>
<proteinExistence type="predicted"/>
<evidence type="ECO:0000256" key="1">
    <source>
        <dbReference type="ARBA" id="ARBA00022578"/>
    </source>
</evidence>
<feature type="region of interest" description="Disordered" evidence="4">
    <location>
        <begin position="302"/>
        <end position="330"/>
    </location>
</feature>
<evidence type="ECO:0000256" key="3">
    <source>
        <dbReference type="ARBA" id="ARBA00023172"/>
    </source>
</evidence>
<keyword evidence="1" id="KW-0815">Transposition</keyword>
<feature type="region of interest" description="Disordered" evidence="4">
    <location>
        <begin position="1"/>
        <end position="21"/>
    </location>
</feature>
<reference evidence="5 6" key="1">
    <citation type="submission" date="2024-02" db="EMBL/GenBank/DDBJ databases">
        <title>Chromosome-scale genome assembly of the rough periwinkle Littorina saxatilis.</title>
        <authorList>
            <person name="De Jode A."/>
            <person name="Faria R."/>
            <person name="Formenti G."/>
            <person name="Sims Y."/>
            <person name="Smith T.P."/>
            <person name="Tracey A."/>
            <person name="Wood J.M.D."/>
            <person name="Zagrodzka Z.B."/>
            <person name="Johannesson K."/>
            <person name="Butlin R.K."/>
            <person name="Leder E.H."/>
        </authorList>
    </citation>
    <scope>NUCLEOTIDE SEQUENCE [LARGE SCALE GENOMIC DNA]</scope>
    <source>
        <strain evidence="5">Snail1</strain>
        <tissue evidence="5">Muscle</tissue>
    </source>
</reference>
<evidence type="ECO:0008006" key="7">
    <source>
        <dbReference type="Google" id="ProtNLM"/>
    </source>
</evidence>
<gene>
    <name evidence="5" type="ORF">V1264_006307</name>
</gene>
<dbReference type="Proteomes" id="UP001374579">
    <property type="component" value="Unassembled WGS sequence"/>
</dbReference>
<evidence type="ECO:0000313" key="6">
    <source>
        <dbReference type="Proteomes" id="UP001374579"/>
    </source>
</evidence>
<dbReference type="InterPro" id="IPR001207">
    <property type="entry name" value="Transposase_mutator"/>
</dbReference>
<evidence type="ECO:0000256" key="2">
    <source>
        <dbReference type="ARBA" id="ARBA00023125"/>
    </source>
</evidence>
<keyword evidence="2" id="KW-0238">DNA-binding</keyword>
<feature type="region of interest" description="Disordered" evidence="4">
    <location>
        <begin position="661"/>
        <end position="695"/>
    </location>
</feature>
<accession>A0AAN9AX71</accession>
<organism evidence="5 6">
    <name type="scientific">Littorina saxatilis</name>
    <dbReference type="NCBI Taxonomy" id="31220"/>
    <lineage>
        <taxon>Eukaryota</taxon>
        <taxon>Metazoa</taxon>
        <taxon>Spiralia</taxon>
        <taxon>Lophotrochozoa</taxon>
        <taxon>Mollusca</taxon>
        <taxon>Gastropoda</taxon>
        <taxon>Caenogastropoda</taxon>
        <taxon>Littorinimorpha</taxon>
        <taxon>Littorinoidea</taxon>
        <taxon>Littorinidae</taxon>
        <taxon>Littorina</taxon>
    </lineage>
</organism>
<protein>
    <recommendedName>
        <fullName evidence="7">MULE transposase domain-containing protein</fullName>
    </recommendedName>
</protein>
<dbReference type="GO" id="GO:0003677">
    <property type="term" value="F:DNA binding"/>
    <property type="evidence" value="ECO:0007669"/>
    <property type="project" value="UniProtKB-KW"/>
</dbReference>
<keyword evidence="3" id="KW-0233">DNA recombination</keyword>
<dbReference type="AlphaFoldDB" id="A0AAN9AX71"/>
<dbReference type="GO" id="GO:0004803">
    <property type="term" value="F:transposase activity"/>
    <property type="evidence" value="ECO:0007669"/>
    <property type="project" value="InterPro"/>
</dbReference>
<name>A0AAN9AX71_9CAEN</name>
<keyword evidence="6" id="KW-1185">Reference proteome</keyword>
<evidence type="ECO:0000256" key="4">
    <source>
        <dbReference type="SAM" id="MobiDB-lite"/>
    </source>
</evidence>
<dbReference type="Pfam" id="PF00872">
    <property type="entry name" value="Transposase_mut"/>
    <property type="match status" value="1"/>
</dbReference>
<feature type="compositionally biased region" description="Low complexity" evidence="4">
    <location>
        <begin position="41"/>
        <end position="52"/>
    </location>
</feature>
<dbReference type="EMBL" id="JBAMIC010000018">
    <property type="protein sequence ID" value="KAK7094807.1"/>
    <property type="molecule type" value="Genomic_DNA"/>
</dbReference>